<feature type="transmembrane region" description="Helical" evidence="1">
    <location>
        <begin position="48"/>
        <end position="65"/>
    </location>
</feature>
<accession>A0A930L4M9</accession>
<name>A0A930L4M9_9MICC</name>
<organism evidence="2 3">
    <name type="scientific">Rothia mucilaginosa</name>
    <dbReference type="NCBI Taxonomy" id="43675"/>
    <lineage>
        <taxon>Bacteria</taxon>
        <taxon>Bacillati</taxon>
        <taxon>Actinomycetota</taxon>
        <taxon>Actinomycetes</taxon>
        <taxon>Micrococcales</taxon>
        <taxon>Micrococcaceae</taxon>
        <taxon>Rothia</taxon>
    </lineage>
</organism>
<keyword evidence="1" id="KW-0812">Transmembrane</keyword>
<evidence type="ECO:0000313" key="2">
    <source>
        <dbReference type="EMBL" id="MBF1659779.1"/>
    </source>
</evidence>
<dbReference type="EMBL" id="JABZXL010000026">
    <property type="protein sequence ID" value="MBF1659779.1"/>
    <property type="molecule type" value="Genomic_DNA"/>
</dbReference>
<dbReference type="Proteomes" id="UP000713964">
    <property type="component" value="Unassembled WGS sequence"/>
</dbReference>
<sequence length="78" mass="8325">MGLEIYAERPLSESIACDTVSAGVAAVITCVGARVLMSEKDGQRELKLVATLAIAVTAYAASWLVDIGMRRVFAKRLP</sequence>
<evidence type="ECO:0000256" key="1">
    <source>
        <dbReference type="SAM" id="Phobius"/>
    </source>
</evidence>
<comment type="caution">
    <text evidence="2">The sequence shown here is derived from an EMBL/GenBank/DDBJ whole genome shotgun (WGS) entry which is preliminary data.</text>
</comment>
<feature type="transmembrane region" description="Helical" evidence="1">
    <location>
        <begin position="20"/>
        <end position="36"/>
    </location>
</feature>
<evidence type="ECO:0000313" key="3">
    <source>
        <dbReference type="Proteomes" id="UP000713964"/>
    </source>
</evidence>
<reference evidence="2" key="1">
    <citation type="submission" date="2020-04" db="EMBL/GenBank/DDBJ databases">
        <title>Deep metagenomics examines the oral microbiome during advanced dental caries in children, revealing novel taxa and co-occurrences with host molecules.</title>
        <authorList>
            <person name="Baker J.L."/>
            <person name="Morton J.T."/>
            <person name="Dinis M."/>
            <person name="Alvarez R."/>
            <person name="Tran N.C."/>
            <person name="Knight R."/>
            <person name="Edlund A."/>
        </authorList>
    </citation>
    <scope>NUCLEOTIDE SEQUENCE</scope>
    <source>
        <strain evidence="2">JCVI_29_bin.11</strain>
    </source>
</reference>
<proteinExistence type="predicted"/>
<keyword evidence="1" id="KW-1133">Transmembrane helix</keyword>
<keyword evidence="1" id="KW-0472">Membrane</keyword>
<gene>
    <name evidence="2" type="ORF">HXO58_08095</name>
</gene>
<dbReference type="AlphaFoldDB" id="A0A930L4M9"/>
<protein>
    <submittedName>
        <fullName evidence="2">Uncharacterized protein</fullName>
    </submittedName>
</protein>